<dbReference type="InterPro" id="IPR055194">
    <property type="entry name" value="UBR1-like_WH"/>
</dbReference>
<keyword evidence="14" id="KW-1185">Reference proteome</keyword>
<name>G7E0J8_MIXOS</name>
<dbReference type="SUPFAM" id="SSF46785">
    <property type="entry name" value="Winged helix' DNA-binding domain"/>
    <property type="match status" value="1"/>
</dbReference>
<evidence type="ECO:0000256" key="10">
    <source>
        <dbReference type="RuleBase" id="RU366018"/>
    </source>
</evidence>
<evidence type="ECO:0000256" key="9">
    <source>
        <dbReference type="PROSITE-ProRule" id="PRU00508"/>
    </source>
</evidence>
<sequence length="1904" mass="211733">MSLDDWIRLFSDEGQRTSYVVHYPPPRSTTLEPALASYNRSIPITTASLNERVSASPQRTRRRLSYSDPPEGLNASSDVQSVSLQSLVDLRGDPAYLITLRRHLYAFALDSEHALPYFFATPVGLRGAHQSEDPNWSLSASQREVAQNNEEPEYSASRRGHPCGHVFKKGETVYRCLQCGADDSVVLCSKCFHSSSHREHEITFSIHTSGCGCCDCGDVEAWDQGASCSLHAAAGASSSSSSTSHDEAVFTPESLRMDLEERLTGLAHFLAYTLAHTPEAIAEPVNADMIRTQLSPLELRRSVESFNTPALPVLGQPTSRSSPLARLLRSGSFAEPTRPAPAPALATGSFAPIGAGPWSLILWNDEKHSYADVIEQIRETFPERSKLDGMEVAMRVDSYGRVVLLVTDNVKQLQRAAVSLASIDLAVNVRSAHWTFFEAVCGQIITLFNDIVDASVGEDSLLLRKTLAKILLAPMPEALQKRCPLRPVRGHASQPRLSIFQLMLLCDHHLWKQARLDLRTLYVRLLATSQAVKACMGQQFAAVYLSLVTAFLNTDREPENSVLFFSVQIVTVRSVAAHLTSEHHFFSTVLGILCAYFIDEFDSYSSQRVSQLMAEHGPLKINPESSSFKYKKYFHMFNDLSHLLTSPGVQDIICGNPHVYVVDMTLFLSLFTGMNPSVRAVGQHVEYESDTWVTAFNLTIQLAKLVRSFGESFLRGAQESIGQAIHIVSSRLLGLDGASISHIALGGQMLPILPFEVAKEPVSFHNPLSWLLAELCRCLRAKHSTPVPKLLQSFGRLERQRQDVSYLHTIEPAIRVFALLAQIRAGLWVRNGFAIRAQQLHYREINLRESAYDQDVYLVQLMLASTPAGVMAALIDRFGLTSYLSDTVAQGDYDPGQLTVMTEELLGLLITMLSEQSNLASWSVTRCIERDIVHILALGQSAYSDMIKKLPDRLASDASFDSVLQQVAIYRAPNSAAGKGTYTLRPQYFDQVDPYYHRYTRNQKEEADKILLAHRTQNGHKTPDFDPPTALPTDIAGDLERIYESSELYLMIGRCIIIATLHHTEVAEVVVDEALHILALCLINCPEAASLAIADTQLAAKEDTISLGCLLVRLESDTRLTANRTRIAWILDQVEKSNPESASTLGRPVKRIIAKDDEASDALDARRRAAKARQAAIMQKFAAAQQTFLDTNIDAEADSDDGDSEDMTIEREDFGSCIVCQEAFNESRAFGSLASVQSSQILREIVPDGCILQDVINSPRSLDVPATPDRRRMLDIDPAYGCSQGYPIHASRPGLHASACGHMMHIRCFEVYFRSVALRHQQQPLRAHPEDVDRFEYICPLCKSLCNVILPVIDRSEKQAIPRANDPCGQDTVDWLLSNFDTEDDGHDLEMVYSATLLMGDPWDELTCWQDSHSSIDSEATGVTESDSYMLKRLLAVTFPLSIESRRDPELPDSGMYLPADLVAYTLAAGEVACRGTAQFEQGVVDDATSRLMTSLLDCLSSLAKHKISSLRAPEIVRFAIGSRLHADTPASPALGRSPLVSLVELAAVAPEDFEHASRLLYFVELIRTSHAIIELFAVPFDIDWPNEIAEEDHALGLHRVKPMLLAALSRVGAGSHQSHAYVQRISASLGPINDGLFTNLLHRFTLPFLRSVYRLRMIIERDAVPAKRDDDCAGEYAWLMQQLNLVTLTSVLDAEVSMAEDDTLLKRTMRDVLDSWLSNWYRVQEHKYNTVDERPLGWNACWLPFPLSYELVRLPSRLGELIEVTARRKCQTCNEAPQYGGLCLFCGELVCCQSFCCTQQLEDESQFGECNTHMWQCGGNVAAYLLMQKSAVLFLHEGVGCLLPAPYLDAHGETDLGMRRHKPTFLDESRYNDIKKLWLNHGIATQVARMMDSSIDPGGWQSF</sequence>
<keyword evidence="6 10" id="KW-0833">Ubl conjugation pathway</keyword>
<feature type="domain" description="UBR-type" evidence="12">
    <location>
        <begin position="161"/>
        <end position="233"/>
    </location>
</feature>
<dbReference type="SMART" id="SM00396">
    <property type="entry name" value="ZnF_UBR1"/>
    <property type="match status" value="1"/>
</dbReference>
<keyword evidence="7 10" id="KW-0862">Zinc</keyword>
<dbReference type="Pfam" id="PF18995">
    <property type="entry name" value="PRT6_C"/>
    <property type="match status" value="1"/>
</dbReference>
<dbReference type="Proteomes" id="UP000009131">
    <property type="component" value="Unassembled WGS sequence"/>
</dbReference>
<dbReference type="InterPro" id="IPR003769">
    <property type="entry name" value="ClpS_core"/>
</dbReference>
<dbReference type="GO" id="GO:0000151">
    <property type="term" value="C:ubiquitin ligase complex"/>
    <property type="evidence" value="ECO:0007669"/>
    <property type="project" value="TreeGrafter"/>
</dbReference>
<gene>
    <name evidence="13" type="primary">Mo03024</name>
    <name evidence="13" type="ORF">E5Q_03024</name>
</gene>
<reference evidence="13 14" key="1">
    <citation type="journal article" date="2011" name="J. Gen. Appl. Microbiol.">
        <title>Draft genome sequencing of the enigmatic basidiomycete Mixia osmundae.</title>
        <authorList>
            <person name="Nishida H."/>
            <person name="Nagatsuka Y."/>
            <person name="Sugiyama J."/>
        </authorList>
    </citation>
    <scope>NUCLEOTIDE SEQUENCE [LARGE SCALE GENOMIC DNA]</scope>
    <source>
        <strain evidence="14">CBS 9802 / IAM 14324 / JCM 22182 / KY 12970</strain>
    </source>
</reference>
<dbReference type="GO" id="GO:0061630">
    <property type="term" value="F:ubiquitin protein ligase activity"/>
    <property type="evidence" value="ECO:0007669"/>
    <property type="project" value="UniProtKB-UniRule"/>
</dbReference>
<dbReference type="InterPro" id="IPR042065">
    <property type="entry name" value="E3_ELL-like"/>
</dbReference>
<keyword evidence="4 10" id="KW-0479">Metal-binding</keyword>
<evidence type="ECO:0000256" key="1">
    <source>
        <dbReference type="ARBA" id="ARBA00000900"/>
    </source>
</evidence>
<dbReference type="eggNOG" id="KOG1140">
    <property type="taxonomic scope" value="Eukaryota"/>
</dbReference>
<organism evidence="13 14">
    <name type="scientific">Mixia osmundae (strain CBS 9802 / IAM 14324 / JCM 22182 / KY 12970)</name>
    <dbReference type="NCBI Taxonomy" id="764103"/>
    <lineage>
        <taxon>Eukaryota</taxon>
        <taxon>Fungi</taxon>
        <taxon>Dikarya</taxon>
        <taxon>Basidiomycota</taxon>
        <taxon>Pucciniomycotina</taxon>
        <taxon>Mixiomycetes</taxon>
        <taxon>Mixiales</taxon>
        <taxon>Mixiaceae</taxon>
        <taxon>Mixia</taxon>
    </lineage>
</organism>
<comment type="similarity">
    <text evidence="8 10">Belongs to the E3 ubiquitin-protein ligase UBR1-like family.</text>
</comment>
<dbReference type="FunFam" id="2.10.110.30:FF:000002">
    <property type="entry name" value="Putative e3 ubiquitin-protein ligase ubr3"/>
    <property type="match status" value="1"/>
</dbReference>
<dbReference type="GO" id="GO:0005737">
    <property type="term" value="C:cytoplasm"/>
    <property type="evidence" value="ECO:0007669"/>
    <property type="project" value="TreeGrafter"/>
</dbReference>
<evidence type="ECO:0000256" key="4">
    <source>
        <dbReference type="ARBA" id="ARBA00022723"/>
    </source>
</evidence>
<feature type="region of interest" description="Disordered" evidence="11">
    <location>
        <begin position="130"/>
        <end position="158"/>
    </location>
</feature>
<evidence type="ECO:0000259" key="12">
    <source>
        <dbReference type="PROSITE" id="PS51157"/>
    </source>
</evidence>
<comment type="catalytic activity">
    <reaction evidence="1 10">
        <text>S-ubiquitinyl-[E2 ubiquitin-conjugating enzyme]-L-cysteine + [acceptor protein]-L-lysine = [E2 ubiquitin-conjugating enzyme]-L-cysteine + N(6)-ubiquitinyl-[acceptor protein]-L-lysine.</text>
        <dbReference type="EC" id="2.3.2.27"/>
    </reaction>
</comment>
<keyword evidence="3 10" id="KW-0808">Transferase</keyword>
<protein>
    <recommendedName>
        <fullName evidence="10">E3 ubiquitin-protein ligase</fullName>
        <ecNumber evidence="10">2.3.2.27</ecNumber>
    </recommendedName>
</protein>
<dbReference type="PANTHER" id="PTHR21497">
    <property type="entry name" value="UBIQUITIN LIGASE E3 ALPHA-RELATED"/>
    <property type="match status" value="1"/>
</dbReference>
<evidence type="ECO:0000256" key="2">
    <source>
        <dbReference type="ARBA" id="ARBA00004906"/>
    </source>
</evidence>
<evidence type="ECO:0000313" key="13">
    <source>
        <dbReference type="EMBL" id="GAA96358.1"/>
    </source>
</evidence>
<dbReference type="InterPro" id="IPR044046">
    <property type="entry name" value="E3_ligase_UBR-like_C"/>
</dbReference>
<dbReference type="Gene3D" id="2.10.110.30">
    <property type="match status" value="1"/>
</dbReference>
<dbReference type="Pfam" id="PF22960">
    <property type="entry name" value="WHD_UBR1"/>
    <property type="match status" value="1"/>
</dbReference>
<proteinExistence type="inferred from homology"/>
<dbReference type="PROSITE" id="PS51157">
    <property type="entry name" value="ZF_UBR"/>
    <property type="match status" value="1"/>
</dbReference>
<dbReference type="GO" id="GO:0016567">
    <property type="term" value="P:protein ubiquitination"/>
    <property type="evidence" value="ECO:0007669"/>
    <property type="project" value="UniProtKB-UniRule"/>
</dbReference>
<dbReference type="Pfam" id="PF02617">
    <property type="entry name" value="ClpS"/>
    <property type="match status" value="1"/>
</dbReference>
<dbReference type="EMBL" id="BABT02000078">
    <property type="protein sequence ID" value="GAA96358.1"/>
    <property type="molecule type" value="Genomic_DNA"/>
</dbReference>
<dbReference type="STRING" id="764103.G7E0J8"/>
<dbReference type="PANTHER" id="PTHR21497:SF24">
    <property type="entry name" value="E3 UBIQUITIN-PROTEIN LIGASE UBR1"/>
    <property type="match status" value="1"/>
</dbReference>
<evidence type="ECO:0000256" key="7">
    <source>
        <dbReference type="ARBA" id="ARBA00022833"/>
    </source>
</evidence>
<dbReference type="UniPathway" id="UPA00143"/>
<dbReference type="Pfam" id="PF02207">
    <property type="entry name" value="zf-UBR"/>
    <property type="match status" value="1"/>
</dbReference>
<dbReference type="EC" id="2.3.2.27" evidence="10"/>
<dbReference type="GO" id="GO:0008270">
    <property type="term" value="F:zinc ion binding"/>
    <property type="evidence" value="ECO:0007669"/>
    <property type="project" value="UniProtKB-UniRule"/>
</dbReference>
<comment type="caution">
    <text evidence="13">The sequence shown here is derived from an EMBL/GenBank/DDBJ whole genome shotgun (WGS) entry which is preliminary data.</text>
</comment>
<feature type="compositionally biased region" description="Polar residues" evidence="11">
    <location>
        <begin position="133"/>
        <end position="149"/>
    </location>
</feature>
<dbReference type="CDD" id="cd19673">
    <property type="entry name" value="UBR-box_UBR3"/>
    <property type="match status" value="1"/>
</dbReference>
<dbReference type="InterPro" id="IPR036390">
    <property type="entry name" value="WH_DNA-bd_sf"/>
</dbReference>
<dbReference type="InterPro" id="IPR039164">
    <property type="entry name" value="UBR1-like"/>
</dbReference>
<dbReference type="CDD" id="cd16482">
    <property type="entry name" value="RING-H2_UBR1-like"/>
    <property type="match status" value="1"/>
</dbReference>
<evidence type="ECO:0000256" key="11">
    <source>
        <dbReference type="SAM" id="MobiDB-lite"/>
    </source>
</evidence>
<dbReference type="GO" id="GO:0071596">
    <property type="term" value="P:ubiquitin-dependent protein catabolic process via the N-end rule pathway"/>
    <property type="evidence" value="ECO:0007669"/>
    <property type="project" value="UniProtKB-UniRule"/>
</dbReference>
<evidence type="ECO:0000256" key="8">
    <source>
        <dbReference type="ARBA" id="ARBA00046341"/>
    </source>
</evidence>
<dbReference type="Gene3D" id="1.10.10.2670">
    <property type="entry name" value="E3 ubiquitin-protein ligase"/>
    <property type="match status" value="1"/>
</dbReference>
<comment type="function">
    <text evidence="10">Ubiquitin ligase protein which is a component of the N-end rule pathway. Recognizes and binds to proteins bearing specific N-terminal residues that are destabilizing according to the N-end rule, leading to their ubiquitination and subsequent degradation.</text>
</comment>
<reference evidence="13 14" key="2">
    <citation type="journal article" date="2012" name="Open Biol.">
        <title>Characteristics of nucleosomes and linker DNA regions on the genome of the basidiomycete Mixia osmundae revealed by mono- and dinucleosome mapping.</title>
        <authorList>
            <person name="Nishida H."/>
            <person name="Kondo S."/>
            <person name="Matsumoto T."/>
            <person name="Suzuki Y."/>
            <person name="Yoshikawa H."/>
            <person name="Taylor T.D."/>
            <person name="Sugiyama J."/>
        </authorList>
    </citation>
    <scope>NUCLEOTIDE SEQUENCE [LARGE SCALE GENOMIC DNA]</scope>
    <source>
        <strain evidence="14">CBS 9802 / IAM 14324 / JCM 22182 / KY 12970</strain>
    </source>
</reference>
<keyword evidence="5 10" id="KW-0863">Zinc-finger</keyword>
<feature type="region of interest" description="Disordered" evidence="11">
    <location>
        <begin position="51"/>
        <end position="77"/>
    </location>
</feature>
<dbReference type="InParanoid" id="G7E0J8"/>
<dbReference type="OrthoDB" id="26387at2759"/>
<comment type="pathway">
    <text evidence="2 10">Protein modification; protein ubiquitination.</text>
</comment>
<evidence type="ECO:0000256" key="5">
    <source>
        <dbReference type="ARBA" id="ARBA00022771"/>
    </source>
</evidence>
<dbReference type="FunCoup" id="G7E0J8">
    <property type="interactions" value="311"/>
</dbReference>
<dbReference type="HOGENOM" id="CLU_000684_1_0_1"/>
<feature type="zinc finger region" description="UBR-type" evidence="9">
    <location>
        <begin position="161"/>
        <end position="233"/>
    </location>
</feature>
<evidence type="ECO:0000256" key="3">
    <source>
        <dbReference type="ARBA" id="ARBA00022679"/>
    </source>
</evidence>
<dbReference type="InterPro" id="IPR003126">
    <property type="entry name" value="Znf_UBR"/>
</dbReference>
<evidence type="ECO:0000313" key="14">
    <source>
        <dbReference type="Proteomes" id="UP000009131"/>
    </source>
</evidence>
<evidence type="ECO:0000256" key="6">
    <source>
        <dbReference type="ARBA" id="ARBA00022786"/>
    </source>
</evidence>
<accession>G7E0J8</accession>